<name>Q2GPE8_CHAGB</name>
<dbReference type="AlphaFoldDB" id="Q2GPE8"/>
<protein>
    <submittedName>
        <fullName evidence="1">Uncharacterized protein</fullName>
    </submittedName>
</protein>
<dbReference type="VEuPathDB" id="FungiDB:CHGG_10156"/>
<dbReference type="RefSeq" id="XP_001228083.1">
    <property type="nucleotide sequence ID" value="XM_001228082.1"/>
</dbReference>
<accession>Q2GPE8</accession>
<dbReference type="Proteomes" id="UP000001056">
    <property type="component" value="Unassembled WGS sequence"/>
</dbReference>
<proteinExistence type="predicted"/>
<gene>
    <name evidence="1" type="ORF">CHGG_10156</name>
</gene>
<evidence type="ECO:0000313" key="2">
    <source>
        <dbReference type="Proteomes" id="UP000001056"/>
    </source>
</evidence>
<keyword evidence="2" id="KW-1185">Reference proteome</keyword>
<dbReference type="EMBL" id="CH408035">
    <property type="protein sequence ID" value="EAQ83752.1"/>
    <property type="molecule type" value="Genomic_DNA"/>
</dbReference>
<dbReference type="InParanoid" id="Q2GPE8"/>
<reference evidence="2" key="1">
    <citation type="journal article" date="2015" name="Genome Announc.">
        <title>Draft genome sequence of the cellulolytic fungus Chaetomium globosum.</title>
        <authorList>
            <person name="Cuomo C.A."/>
            <person name="Untereiner W.A."/>
            <person name="Ma L.-J."/>
            <person name="Grabherr M."/>
            <person name="Birren B.W."/>
        </authorList>
    </citation>
    <scope>NUCLEOTIDE SEQUENCE [LARGE SCALE GENOMIC DNA]</scope>
    <source>
        <strain evidence="2">ATCC 6205 / CBS 148.51 / DSM 1962 / NBRC 6347 / NRRL 1970</strain>
    </source>
</reference>
<organism evidence="1 2">
    <name type="scientific">Chaetomium globosum (strain ATCC 6205 / CBS 148.51 / DSM 1962 / NBRC 6347 / NRRL 1970)</name>
    <name type="common">Soil fungus</name>
    <dbReference type="NCBI Taxonomy" id="306901"/>
    <lineage>
        <taxon>Eukaryota</taxon>
        <taxon>Fungi</taxon>
        <taxon>Dikarya</taxon>
        <taxon>Ascomycota</taxon>
        <taxon>Pezizomycotina</taxon>
        <taxon>Sordariomycetes</taxon>
        <taxon>Sordariomycetidae</taxon>
        <taxon>Sordariales</taxon>
        <taxon>Chaetomiaceae</taxon>
        <taxon>Chaetomium</taxon>
    </lineage>
</organism>
<evidence type="ECO:0000313" key="1">
    <source>
        <dbReference type="EMBL" id="EAQ83752.1"/>
    </source>
</evidence>
<dbReference type="GeneID" id="4396612"/>
<dbReference type="HOGENOM" id="CLU_2605822_0_0_1"/>
<sequence>MGLLTIWGRCRTVASTRDRFWLARPSGLWTSPLRGQHDRRVVVSCFCTGYCSARLRGAMIDGPFLQGGNSKPMPVSLGP</sequence>